<dbReference type="FunFam" id="3.90.1150.10:FF:000152">
    <property type="entry name" value="Ornithine aminotransferase"/>
    <property type="match status" value="1"/>
</dbReference>
<evidence type="ECO:0000256" key="6">
    <source>
        <dbReference type="ARBA" id="ARBA00022576"/>
    </source>
</evidence>
<dbReference type="GO" id="GO:0004587">
    <property type="term" value="F:ornithine aminotransferase activity"/>
    <property type="evidence" value="ECO:0007669"/>
    <property type="project" value="UniProtKB-EC"/>
</dbReference>
<dbReference type="WBParaSite" id="ALUE_0001734901-mRNA-1">
    <property type="protein sequence ID" value="ALUE_0001734901-mRNA-1"/>
    <property type="gene ID" value="ALUE_0001734901"/>
</dbReference>
<dbReference type="PIRSF" id="PIRSF000521">
    <property type="entry name" value="Transaminase_4ab_Lys_Orn"/>
    <property type="match status" value="1"/>
</dbReference>
<comment type="similarity">
    <text evidence="4 9">Belongs to the class-III pyridoxal-phosphate-dependent aminotransferase family.</text>
</comment>
<name>A0A0M3IGD1_ASCLU</name>
<comment type="catalytic activity">
    <reaction evidence="10">
        <text>a 2-oxocarboxylate + L-ornithine = L-glutamate 5-semialdehyde + an L-alpha-amino acid</text>
        <dbReference type="Rhea" id="RHEA:13877"/>
        <dbReference type="ChEBI" id="CHEBI:35179"/>
        <dbReference type="ChEBI" id="CHEBI:46911"/>
        <dbReference type="ChEBI" id="CHEBI:58066"/>
        <dbReference type="ChEBI" id="CHEBI:59869"/>
        <dbReference type="EC" id="2.6.1.13"/>
    </reaction>
</comment>
<evidence type="ECO:0000313" key="12">
    <source>
        <dbReference type="WBParaSite" id="ALUE_0001734901-mRNA-1"/>
    </source>
</evidence>
<evidence type="ECO:0000256" key="9">
    <source>
        <dbReference type="RuleBase" id="RU003560"/>
    </source>
</evidence>
<dbReference type="NCBIfam" id="TIGR01885">
    <property type="entry name" value="Orn_aminotrans"/>
    <property type="match status" value="1"/>
</dbReference>
<dbReference type="InterPro" id="IPR015421">
    <property type="entry name" value="PyrdxlP-dep_Trfase_major"/>
</dbReference>
<dbReference type="EC" id="2.6.1.13" evidence="5 10"/>
<evidence type="ECO:0000313" key="11">
    <source>
        <dbReference type="Proteomes" id="UP000036681"/>
    </source>
</evidence>
<keyword evidence="8 9" id="KW-0663">Pyridoxal phosphate</keyword>
<dbReference type="InterPro" id="IPR005814">
    <property type="entry name" value="Aminotrans_3"/>
</dbReference>
<comment type="pathway">
    <text evidence="3 10">Amino-acid biosynthesis; L-proline biosynthesis; L-glutamate 5-semialdehyde from L-ornithine: step 1/1.</text>
</comment>
<dbReference type="InterPro" id="IPR010164">
    <property type="entry name" value="Orn_aminotrans"/>
</dbReference>
<dbReference type="InterPro" id="IPR049704">
    <property type="entry name" value="Aminotrans_3_PPA_site"/>
</dbReference>
<dbReference type="GO" id="GO:0019544">
    <property type="term" value="P:L-arginine catabolic process to L-glutamate"/>
    <property type="evidence" value="ECO:0007669"/>
    <property type="project" value="TreeGrafter"/>
</dbReference>
<proteinExistence type="inferred from homology"/>
<dbReference type="InterPro" id="IPR015422">
    <property type="entry name" value="PyrdxlP-dep_Trfase_small"/>
</dbReference>
<dbReference type="FunFam" id="3.40.640.10:FF:000011">
    <property type="entry name" value="Ornithine aminotransferase"/>
    <property type="match status" value="1"/>
</dbReference>
<dbReference type="Gene3D" id="3.90.1150.10">
    <property type="entry name" value="Aspartate Aminotransferase, domain 1"/>
    <property type="match status" value="1"/>
</dbReference>
<evidence type="ECO:0000256" key="1">
    <source>
        <dbReference type="ARBA" id="ARBA00001933"/>
    </source>
</evidence>
<accession>A0A0M3IGD1</accession>
<keyword evidence="11" id="KW-1185">Reference proteome</keyword>
<dbReference type="GO" id="GO:0005759">
    <property type="term" value="C:mitochondrial matrix"/>
    <property type="evidence" value="ECO:0007669"/>
    <property type="project" value="UniProtKB-SubCell"/>
</dbReference>
<dbReference type="GO" id="GO:0055129">
    <property type="term" value="P:L-proline biosynthetic process"/>
    <property type="evidence" value="ECO:0007669"/>
    <property type="project" value="UniProtKB-UniPathway"/>
</dbReference>
<comment type="subcellular location">
    <subcellularLocation>
        <location evidence="2">Mitochondrion matrix</location>
    </subcellularLocation>
</comment>
<sequence length="433" mass="47820">MLKATIVYRLTPFVNSYRSVSKIAIRGVSSRKLSQEEIFAREEKYGCHNYHPLPVALAKGKGVKVWDVDGKVYYDFLSAYSAVNQGHCHPRLVKVLKEQAELLTLTSRAFYNNVLGEYEEFLTKLFGYDKVLPMNTGVEACESAFKLARRWAYDVKKVPQYEAKMVVAADNFWGRSIAAVSCSTDPESYGGFGPFVPGIEKIPYNNLNALEKAISDPKTAAFMVEPIQGEAGVVVPDKGYLKGVRELCTKYNVLFVADEVQTGLGRTGKLLCTEHEGVRPDIVTLGKALSGGCYPISAVLCDDEIMLNIKPGQHGSTYGGNPLACRVAIEALKVIIEEKLPENATKMGEILMNELRTLPNNIVSVVRGKGLLCAIVISPKVDAWNVCLRLKDNGLLAKNTHGHIIRFAPPLVINEKEIRESANIIKETIKSFM</sequence>
<evidence type="ECO:0000256" key="3">
    <source>
        <dbReference type="ARBA" id="ARBA00004998"/>
    </source>
</evidence>
<dbReference type="InterPro" id="IPR050103">
    <property type="entry name" value="Class-III_PLP-dep_AT"/>
</dbReference>
<evidence type="ECO:0000256" key="5">
    <source>
        <dbReference type="ARBA" id="ARBA00012924"/>
    </source>
</evidence>
<dbReference type="InterPro" id="IPR015424">
    <property type="entry name" value="PyrdxlP-dep_Trfase"/>
</dbReference>
<dbReference type="Gene3D" id="3.40.640.10">
    <property type="entry name" value="Type I PLP-dependent aspartate aminotransferase-like (Major domain)"/>
    <property type="match status" value="1"/>
</dbReference>
<evidence type="ECO:0000256" key="2">
    <source>
        <dbReference type="ARBA" id="ARBA00004305"/>
    </source>
</evidence>
<protein>
    <recommendedName>
        <fullName evidence="5 10">Ornithine aminotransferase</fullName>
        <ecNumber evidence="5 10">2.6.1.13</ecNumber>
    </recommendedName>
</protein>
<dbReference type="GO" id="GO:0010121">
    <property type="term" value="P:L-arginine catabolic process to proline via ornithine"/>
    <property type="evidence" value="ECO:0007669"/>
    <property type="project" value="TreeGrafter"/>
</dbReference>
<dbReference type="AlphaFoldDB" id="A0A0M3IGD1"/>
<dbReference type="Proteomes" id="UP000036681">
    <property type="component" value="Unplaced"/>
</dbReference>
<dbReference type="PANTHER" id="PTHR11986:SF18">
    <property type="entry name" value="ORNITHINE AMINOTRANSFERASE, MITOCHONDRIAL"/>
    <property type="match status" value="1"/>
</dbReference>
<dbReference type="Pfam" id="PF00202">
    <property type="entry name" value="Aminotran_3"/>
    <property type="match status" value="1"/>
</dbReference>
<evidence type="ECO:0000256" key="4">
    <source>
        <dbReference type="ARBA" id="ARBA00008954"/>
    </source>
</evidence>
<keyword evidence="6 10" id="KW-0032">Aminotransferase</keyword>
<evidence type="ECO:0000256" key="8">
    <source>
        <dbReference type="ARBA" id="ARBA00022898"/>
    </source>
</evidence>
<dbReference type="CDD" id="cd00610">
    <property type="entry name" value="OAT_like"/>
    <property type="match status" value="1"/>
</dbReference>
<dbReference type="UniPathway" id="UPA00098">
    <property type="reaction ID" value="UER00358"/>
</dbReference>
<evidence type="ECO:0000256" key="7">
    <source>
        <dbReference type="ARBA" id="ARBA00022679"/>
    </source>
</evidence>
<dbReference type="GO" id="GO:0030170">
    <property type="term" value="F:pyridoxal phosphate binding"/>
    <property type="evidence" value="ECO:0007669"/>
    <property type="project" value="InterPro"/>
</dbReference>
<dbReference type="PROSITE" id="PS00600">
    <property type="entry name" value="AA_TRANSFER_CLASS_3"/>
    <property type="match status" value="1"/>
</dbReference>
<reference evidence="12" key="1">
    <citation type="submission" date="2017-02" db="UniProtKB">
        <authorList>
            <consortium name="WormBaseParasite"/>
        </authorList>
    </citation>
    <scope>IDENTIFICATION</scope>
</reference>
<keyword evidence="7 10" id="KW-0808">Transferase</keyword>
<dbReference type="GO" id="GO:0042802">
    <property type="term" value="F:identical protein binding"/>
    <property type="evidence" value="ECO:0007669"/>
    <property type="project" value="TreeGrafter"/>
</dbReference>
<dbReference type="SUPFAM" id="SSF53383">
    <property type="entry name" value="PLP-dependent transferases"/>
    <property type="match status" value="1"/>
</dbReference>
<dbReference type="PANTHER" id="PTHR11986">
    <property type="entry name" value="AMINOTRANSFERASE CLASS III"/>
    <property type="match status" value="1"/>
</dbReference>
<comment type="cofactor">
    <cofactor evidence="1 10">
        <name>pyridoxal 5'-phosphate</name>
        <dbReference type="ChEBI" id="CHEBI:597326"/>
    </cofactor>
</comment>
<evidence type="ECO:0000256" key="10">
    <source>
        <dbReference type="RuleBase" id="RU365036"/>
    </source>
</evidence>
<organism evidence="11 12">
    <name type="scientific">Ascaris lumbricoides</name>
    <name type="common">Giant roundworm</name>
    <dbReference type="NCBI Taxonomy" id="6252"/>
    <lineage>
        <taxon>Eukaryota</taxon>
        <taxon>Metazoa</taxon>
        <taxon>Ecdysozoa</taxon>
        <taxon>Nematoda</taxon>
        <taxon>Chromadorea</taxon>
        <taxon>Rhabditida</taxon>
        <taxon>Spirurina</taxon>
        <taxon>Ascaridomorpha</taxon>
        <taxon>Ascaridoidea</taxon>
        <taxon>Ascarididae</taxon>
        <taxon>Ascaris</taxon>
    </lineage>
</organism>